<dbReference type="EMBL" id="AP028055">
    <property type="protein sequence ID" value="BEG99462.1"/>
    <property type="molecule type" value="Genomic_DNA"/>
</dbReference>
<keyword evidence="2" id="KW-1185">Reference proteome</keyword>
<dbReference type="Proteomes" id="UP001496674">
    <property type="component" value="Chromosome"/>
</dbReference>
<sequence>MLTVICLFCYGQTNKFIVITFSSKRSIDKEFKNYYWITPVDSIKSNDFYLTPLYVAEFSKDNLDDCIKGDTIDIFTSTSKTRLDFDSNYDEQIENLIFLIDKNRVKVQSIKMNWDKRKWILVNIYATPITGNFCDCYEYHNRAGTKFNSMVYLPQSGFSYDKSFWDTPISNIVRFSKYNFIDYTSHLLYKRSVQTRCE</sequence>
<evidence type="ECO:0000313" key="2">
    <source>
        <dbReference type="Proteomes" id="UP001496674"/>
    </source>
</evidence>
<gene>
    <name evidence="1" type="ORF">BSYN_17270</name>
</gene>
<evidence type="ECO:0000313" key="1">
    <source>
        <dbReference type="EMBL" id="BEG99462.1"/>
    </source>
</evidence>
<accession>A0ABM8IIP1</accession>
<name>A0ABM8IIP1_9BACE</name>
<reference evidence="1 2" key="1">
    <citation type="submission" date="2023-04" db="EMBL/GenBank/DDBJ databases">
        <title>Draft genome sequence of acteroides sedimenti strain YN3PY1.</title>
        <authorList>
            <person name="Yoshida N."/>
        </authorList>
    </citation>
    <scope>NUCLEOTIDE SEQUENCE [LARGE SCALE GENOMIC DNA]</scope>
    <source>
        <strain evidence="1 2">YN3PY1</strain>
    </source>
</reference>
<organism evidence="1 2">
    <name type="scientific">Bacteroides sedimenti</name>
    <dbReference type="NCBI Taxonomy" id="2136147"/>
    <lineage>
        <taxon>Bacteria</taxon>
        <taxon>Pseudomonadati</taxon>
        <taxon>Bacteroidota</taxon>
        <taxon>Bacteroidia</taxon>
        <taxon>Bacteroidales</taxon>
        <taxon>Bacteroidaceae</taxon>
        <taxon>Bacteroides</taxon>
    </lineage>
</organism>
<protein>
    <submittedName>
        <fullName evidence="1">Uncharacterized protein</fullName>
    </submittedName>
</protein>
<proteinExistence type="predicted"/>